<dbReference type="GO" id="GO:0005634">
    <property type="term" value="C:nucleus"/>
    <property type="evidence" value="ECO:0007669"/>
    <property type="project" value="UniProtKB-SubCell"/>
</dbReference>
<keyword evidence="3" id="KW-0677">Repeat</keyword>
<dbReference type="PANTHER" id="PTHR26374:SF378">
    <property type="entry name" value="C2H2-TYPE ZINC FINGER FAMILY PROTEIN"/>
    <property type="match status" value="1"/>
</dbReference>
<dbReference type="Proteomes" id="UP001634007">
    <property type="component" value="Unassembled WGS sequence"/>
</dbReference>
<dbReference type="PROSITE" id="PS50157">
    <property type="entry name" value="ZINC_FINGER_C2H2_2"/>
    <property type="match status" value="2"/>
</dbReference>
<keyword evidence="13" id="KW-1185">Reference proteome</keyword>
<dbReference type="SMART" id="SM00355">
    <property type="entry name" value="ZnF_C2H2"/>
    <property type="match status" value="2"/>
</dbReference>
<gene>
    <name evidence="12" type="ORF">ACJRO7_003958</name>
</gene>
<evidence type="ECO:0000256" key="2">
    <source>
        <dbReference type="ARBA" id="ARBA00022723"/>
    </source>
</evidence>
<dbReference type="InterPro" id="IPR013087">
    <property type="entry name" value="Znf_C2H2_type"/>
</dbReference>
<proteinExistence type="predicted"/>
<comment type="subcellular location">
    <subcellularLocation>
        <location evidence="1">Nucleus</location>
    </subcellularLocation>
</comment>
<keyword evidence="7" id="KW-0804">Transcription</keyword>
<feature type="compositionally biased region" description="Low complexity" evidence="10">
    <location>
        <begin position="1"/>
        <end position="11"/>
    </location>
</feature>
<keyword evidence="5" id="KW-0862">Zinc</keyword>
<evidence type="ECO:0000256" key="6">
    <source>
        <dbReference type="ARBA" id="ARBA00023015"/>
    </source>
</evidence>
<comment type="caution">
    <text evidence="12">The sequence shown here is derived from an EMBL/GenBank/DDBJ whole genome shotgun (WGS) entry which is preliminary data.</text>
</comment>
<evidence type="ECO:0000256" key="9">
    <source>
        <dbReference type="PROSITE-ProRule" id="PRU00042"/>
    </source>
</evidence>
<dbReference type="EMBL" id="JBJKBG010000010">
    <property type="protein sequence ID" value="KAL3718929.1"/>
    <property type="molecule type" value="Genomic_DNA"/>
</dbReference>
<dbReference type="InterPro" id="IPR036236">
    <property type="entry name" value="Znf_C2H2_sf"/>
</dbReference>
<organism evidence="12 13">
    <name type="scientific">Eucalyptus globulus</name>
    <name type="common">Tasmanian blue gum</name>
    <dbReference type="NCBI Taxonomy" id="34317"/>
    <lineage>
        <taxon>Eukaryota</taxon>
        <taxon>Viridiplantae</taxon>
        <taxon>Streptophyta</taxon>
        <taxon>Embryophyta</taxon>
        <taxon>Tracheophyta</taxon>
        <taxon>Spermatophyta</taxon>
        <taxon>Magnoliopsida</taxon>
        <taxon>eudicotyledons</taxon>
        <taxon>Gunneridae</taxon>
        <taxon>Pentapetalae</taxon>
        <taxon>rosids</taxon>
        <taxon>malvids</taxon>
        <taxon>Myrtales</taxon>
        <taxon>Myrtaceae</taxon>
        <taxon>Myrtoideae</taxon>
        <taxon>Eucalypteae</taxon>
        <taxon>Eucalyptus</taxon>
    </lineage>
</organism>
<evidence type="ECO:0000313" key="13">
    <source>
        <dbReference type="Proteomes" id="UP001634007"/>
    </source>
</evidence>
<dbReference type="AlphaFoldDB" id="A0ABD3IXY1"/>
<evidence type="ECO:0000256" key="1">
    <source>
        <dbReference type="ARBA" id="ARBA00004123"/>
    </source>
</evidence>
<evidence type="ECO:0000256" key="7">
    <source>
        <dbReference type="ARBA" id="ARBA00023163"/>
    </source>
</evidence>
<dbReference type="SUPFAM" id="SSF57667">
    <property type="entry name" value="beta-beta-alpha zinc fingers"/>
    <property type="match status" value="1"/>
</dbReference>
<evidence type="ECO:0000256" key="3">
    <source>
        <dbReference type="ARBA" id="ARBA00022737"/>
    </source>
</evidence>
<dbReference type="PROSITE" id="PS00028">
    <property type="entry name" value="ZINC_FINGER_C2H2_1"/>
    <property type="match status" value="2"/>
</dbReference>
<evidence type="ECO:0000256" key="4">
    <source>
        <dbReference type="ARBA" id="ARBA00022771"/>
    </source>
</evidence>
<reference evidence="12 13" key="1">
    <citation type="submission" date="2024-11" db="EMBL/GenBank/DDBJ databases">
        <title>Chromosome-level genome assembly of Eucalyptus globulus Labill. provides insights into its genome evolution.</title>
        <authorList>
            <person name="Li X."/>
        </authorList>
    </citation>
    <scope>NUCLEOTIDE SEQUENCE [LARGE SCALE GENOMIC DNA]</scope>
    <source>
        <strain evidence="12">CL2024</strain>
        <tissue evidence="12">Fresh tender leaves</tissue>
    </source>
</reference>
<feature type="region of interest" description="Disordered" evidence="10">
    <location>
        <begin position="160"/>
        <end position="198"/>
    </location>
</feature>
<keyword evidence="8" id="KW-0539">Nucleus</keyword>
<keyword evidence="6" id="KW-0805">Transcription regulation</keyword>
<evidence type="ECO:0000259" key="11">
    <source>
        <dbReference type="PROSITE" id="PS50157"/>
    </source>
</evidence>
<evidence type="ECO:0000256" key="10">
    <source>
        <dbReference type="SAM" id="MobiDB-lite"/>
    </source>
</evidence>
<dbReference type="Pfam" id="PF13912">
    <property type="entry name" value="zf-C2H2_6"/>
    <property type="match status" value="2"/>
</dbReference>
<dbReference type="Gene3D" id="3.30.160.60">
    <property type="entry name" value="Classic Zinc Finger"/>
    <property type="match status" value="1"/>
</dbReference>
<evidence type="ECO:0000313" key="12">
    <source>
        <dbReference type="EMBL" id="KAL3718929.1"/>
    </source>
</evidence>
<dbReference type="PANTHER" id="PTHR26374">
    <property type="entry name" value="ZINC FINGER PROTEIN ZAT5"/>
    <property type="match status" value="1"/>
</dbReference>
<evidence type="ECO:0000256" key="5">
    <source>
        <dbReference type="ARBA" id="ARBA00022833"/>
    </source>
</evidence>
<name>A0ABD3IXY1_EUCGL</name>
<feature type="domain" description="C2H2-type" evidence="11">
    <location>
        <begin position="229"/>
        <end position="251"/>
    </location>
</feature>
<feature type="compositionally biased region" description="Basic residues" evidence="10">
    <location>
        <begin position="22"/>
        <end position="32"/>
    </location>
</feature>
<sequence length="335" mass="36914">METAATAAEEAFSGPRDYAGRIAKRKRTKRQRVQSPYRFGIASSPSDNDDSSRDHIVVNNNSHAIVGANNHNFSPASSTEVEGMSTLEEEEDMANCLILLAQGHSKLPQKQAILEQDVADLKFNSKRYLEASTGGGNKIGYYVYECKTCSRTFPSFQALGGHRASHKKPNKATAEDKKPHHQFGTSSSEEEESAQFKRHNVTSSALSLQLSGQNVLFGSSFSNKHPKVHECSICGAEFASGQALGGHMRRHRIPAGTNMGLSLNPMTSESEESPARARNNAVSLDLDLNLPAPDEDDHNDHRFPLSSKKQKQQQEQQENRSRLVFSVPALVDCRY</sequence>
<feature type="region of interest" description="Disordered" evidence="10">
    <location>
        <begin position="252"/>
        <end position="323"/>
    </location>
</feature>
<protein>
    <recommendedName>
        <fullName evidence="11">C2H2-type domain-containing protein</fullName>
    </recommendedName>
</protein>
<feature type="compositionally biased region" description="Polar residues" evidence="10">
    <location>
        <begin position="259"/>
        <end position="268"/>
    </location>
</feature>
<feature type="region of interest" description="Disordered" evidence="10">
    <location>
        <begin position="1"/>
        <end position="54"/>
    </location>
</feature>
<feature type="domain" description="C2H2-type" evidence="11">
    <location>
        <begin position="144"/>
        <end position="171"/>
    </location>
</feature>
<evidence type="ECO:0000256" key="8">
    <source>
        <dbReference type="ARBA" id="ARBA00023242"/>
    </source>
</evidence>
<dbReference type="GO" id="GO:0008270">
    <property type="term" value="F:zinc ion binding"/>
    <property type="evidence" value="ECO:0007669"/>
    <property type="project" value="UniProtKB-KW"/>
</dbReference>
<accession>A0ABD3IXY1</accession>
<keyword evidence="4 9" id="KW-0863">Zinc-finger</keyword>
<keyword evidence="2" id="KW-0479">Metal-binding</keyword>